<dbReference type="PANTHER" id="PTHR31194">
    <property type="entry name" value="SHN SHINE , DNA BINDING / TRANSCRIPTION FACTOR"/>
    <property type="match status" value="1"/>
</dbReference>
<feature type="region of interest" description="Disordered" evidence="6">
    <location>
        <begin position="83"/>
        <end position="106"/>
    </location>
</feature>
<feature type="compositionally biased region" description="Low complexity" evidence="6">
    <location>
        <begin position="83"/>
        <end position="103"/>
    </location>
</feature>
<dbReference type="EMBL" id="OZ019911">
    <property type="protein sequence ID" value="CAK9212447.1"/>
    <property type="molecule type" value="Genomic_DNA"/>
</dbReference>
<feature type="region of interest" description="Disordered" evidence="6">
    <location>
        <begin position="291"/>
        <end position="318"/>
    </location>
</feature>
<dbReference type="SUPFAM" id="SSF54171">
    <property type="entry name" value="DNA-binding domain"/>
    <property type="match status" value="1"/>
</dbReference>
<accession>A0ABP0U4N3</accession>
<dbReference type="PRINTS" id="PR00367">
    <property type="entry name" value="ETHRSPELEMNT"/>
</dbReference>
<dbReference type="PROSITE" id="PS51032">
    <property type="entry name" value="AP2_ERF"/>
    <property type="match status" value="1"/>
</dbReference>
<feature type="domain" description="AP2/ERF" evidence="7">
    <location>
        <begin position="118"/>
        <end position="175"/>
    </location>
</feature>
<protein>
    <recommendedName>
        <fullName evidence="7">AP2/ERF domain-containing protein</fullName>
    </recommendedName>
</protein>
<dbReference type="SMART" id="SM00380">
    <property type="entry name" value="AP2"/>
    <property type="match status" value="1"/>
</dbReference>
<keyword evidence="3" id="KW-0238">DNA-binding</keyword>
<proteinExistence type="predicted"/>
<name>A0ABP0U4N3_9BRYO</name>
<dbReference type="InterPro" id="IPR036955">
    <property type="entry name" value="AP2/ERF_dom_sf"/>
</dbReference>
<evidence type="ECO:0000259" key="7">
    <source>
        <dbReference type="PROSITE" id="PS51032"/>
    </source>
</evidence>
<feature type="region of interest" description="Disordered" evidence="6">
    <location>
        <begin position="1"/>
        <end position="27"/>
    </location>
</feature>
<keyword evidence="9" id="KW-1185">Reference proteome</keyword>
<keyword evidence="4" id="KW-0804">Transcription</keyword>
<evidence type="ECO:0000256" key="6">
    <source>
        <dbReference type="SAM" id="MobiDB-lite"/>
    </source>
</evidence>
<evidence type="ECO:0000256" key="4">
    <source>
        <dbReference type="ARBA" id="ARBA00023163"/>
    </source>
</evidence>
<evidence type="ECO:0000256" key="2">
    <source>
        <dbReference type="ARBA" id="ARBA00023015"/>
    </source>
</evidence>
<gene>
    <name evidence="8" type="ORF">CSSPTR1EN2_LOCUS11241</name>
</gene>
<evidence type="ECO:0000313" key="9">
    <source>
        <dbReference type="Proteomes" id="UP001497512"/>
    </source>
</evidence>
<reference evidence="8" key="1">
    <citation type="submission" date="2024-02" db="EMBL/GenBank/DDBJ databases">
        <authorList>
            <consortium name="ELIXIR-Norway"/>
            <consortium name="Elixir Norway"/>
        </authorList>
    </citation>
    <scope>NUCLEOTIDE SEQUENCE</scope>
</reference>
<dbReference type="Gene3D" id="3.30.730.10">
    <property type="entry name" value="AP2/ERF domain"/>
    <property type="match status" value="1"/>
</dbReference>
<keyword evidence="5" id="KW-0539">Nucleus</keyword>
<dbReference type="CDD" id="cd00018">
    <property type="entry name" value="AP2"/>
    <property type="match status" value="1"/>
</dbReference>
<comment type="subcellular location">
    <subcellularLocation>
        <location evidence="1">Nucleus</location>
    </subcellularLocation>
</comment>
<feature type="non-terminal residue" evidence="8">
    <location>
        <position position="391"/>
    </location>
</feature>
<evidence type="ECO:0000256" key="1">
    <source>
        <dbReference type="ARBA" id="ARBA00004123"/>
    </source>
</evidence>
<dbReference type="Proteomes" id="UP001497512">
    <property type="component" value="Chromosome 19"/>
</dbReference>
<dbReference type="InterPro" id="IPR016177">
    <property type="entry name" value="DNA-bd_dom_sf"/>
</dbReference>
<sequence>GHHKMLLKKKNAIRFSQEGNNKPEPPQICPKRVRVICTDPDATDSSSDEEGNFRRRNLICNNLHRRRRHVQEIDIHTAAANVTSKPAKTSSKSLATASKAASKTGGGVVALEDGKSHKFRGVRQRPWGKWAAEIRDPSKGVRLWLGTFETAEEAAQAYDKAARAIRGPHAHTNFPGLENHDQQHELLANPETASAATAVMKVGDECSNFLLCSPSSVLDGCSTSYSKLLPGSIAAAADHSDALCHPFVTGGSLAMEESFGLAETTASIGSDSHTPDILDCTSLKLVTARQGDNDEEKVDKDAAVGSDSDQEGSVNEDNNHTELHNLADLQHAFLSDDEFLFPDCHEFEEDLMMEFAAEFDLLGDEDKIGDLGFECGSEAMNWFSPPDIMIV</sequence>
<dbReference type="PANTHER" id="PTHR31194:SF140">
    <property type="entry name" value="ETHYLENE-RESPONSIVE TRANSCRIPTION FACTOR CRF2"/>
    <property type="match status" value="1"/>
</dbReference>
<dbReference type="InterPro" id="IPR050913">
    <property type="entry name" value="AP2/ERF_ERF"/>
</dbReference>
<evidence type="ECO:0000256" key="3">
    <source>
        <dbReference type="ARBA" id="ARBA00023125"/>
    </source>
</evidence>
<evidence type="ECO:0000256" key="5">
    <source>
        <dbReference type="ARBA" id="ARBA00023242"/>
    </source>
</evidence>
<dbReference type="InterPro" id="IPR001471">
    <property type="entry name" value="AP2/ERF_dom"/>
</dbReference>
<dbReference type="Pfam" id="PF00847">
    <property type="entry name" value="AP2"/>
    <property type="match status" value="1"/>
</dbReference>
<organism evidence="8 9">
    <name type="scientific">Sphagnum troendelagicum</name>
    <dbReference type="NCBI Taxonomy" id="128251"/>
    <lineage>
        <taxon>Eukaryota</taxon>
        <taxon>Viridiplantae</taxon>
        <taxon>Streptophyta</taxon>
        <taxon>Embryophyta</taxon>
        <taxon>Bryophyta</taxon>
        <taxon>Sphagnophytina</taxon>
        <taxon>Sphagnopsida</taxon>
        <taxon>Sphagnales</taxon>
        <taxon>Sphagnaceae</taxon>
        <taxon>Sphagnum</taxon>
    </lineage>
</organism>
<evidence type="ECO:0000313" key="8">
    <source>
        <dbReference type="EMBL" id="CAK9212447.1"/>
    </source>
</evidence>
<feature type="compositionally biased region" description="Basic residues" evidence="6">
    <location>
        <begin position="1"/>
        <end position="12"/>
    </location>
</feature>
<keyword evidence="2" id="KW-0805">Transcription regulation</keyword>